<reference evidence="3" key="2">
    <citation type="submission" date="2022-01" db="EMBL/GenBank/DDBJ databases">
        <authorList>
            <person name="Yamashiro T."/>
            <person name="Shiraishi A."/>
            <person name="Satake H."/>
            <person name="Nakayama K."/>
        </authorList>
    </citation>
    <scope>NUCLEOTIDE SEQUENCE</scope>
</reference>
<sequence>MASMKYCDKHNQVGFLKKHAESAGFAEIVDFLKGSHIRYALTHNPTIHDSLVKQFWQTATASTLADGTLELRATIDTLEYTITEASVRSKLQLADASGISMLPNTEIFEGMGNMGVYNFSKLIFDGMVANLKSKTKFLMYPRFLQMILEIQTESKHPYLAVALTKKIFGNMKRGFRGVPRPLLPAMLPVVAQNAGQADQAGTQSQPSSSTVPPPPTSQPAPTESTTIPPTPVTEPTSEPSSPSTAPEHETMEHPFEQPSPEHQPSSPRQESDIPQTQAPTHTHEAETGHMSVDDLFQLVPQLMTRIESLEKDLKQTKQTMGNAIVKLVKKVKKMEKVVKSRRVVLTDSEDEAAENSSKQGRNLQKDESEVFETPKQGKSSGETDISPQGLEAAETLAEALSQIKTKRRNVKTGVRRRLDAEDVSTGFEDVSTGFTDIKSASEKVSSGGEHVSASQREGKAVLEETPQTKRTKKQIREEQASLAEIARIQAEEEAKNARREELKRQDELAAKRLQEELELSEAQKKRMAQVQEAAQFYTEEDWDTIRAKLEANADLVKEIAGEDVSEADYAQRMVGLISQRRKLIAEQKAKAQRDKPMTQAQQRQYMATYLKNQGGWKLAQIKKLTDEELKEKFEYLMRSMERFVPMDTEKESRKRTGVELQTESSKKLKSDTREDVSVPKEKDKESVKREEEFEIKKPVLRYTKRKSLARKGLQKKPESAKSGTEEDVEAYMEERVDEPSSEEFPMSSIPQGPAPAKIVKWQIIKTGKRGAYQIIREDNTDVVYVNFPGLLNDLTRDDLKEMYRLMMLKYGDNRPEEEFKRVLRGDLKTMFDPPSEEDAIWKLPHQQQILNWRYFHNCSVYCLTVEAAHIYMLTEVKYPLPPRVFKAMLEKKLLGDRKDENHLELRRSQRNEMLNYQTDRTEYREDDPYIVSFNHGWTKRLLEKVVNGNEISEYEENTNEEFDNQDTPYALWNEQDHAEQSSSHECHASDPPEAAYYNKSDDPDEEYIARRLQIAKKVNFDLEFSIWLEENFLDPKNIDQDTRNALSKQKDICNEINRKDRTIENDENVFDSFSHLYENVFG</sequence>
<evidence type="ECO:0000256" key="1">
    <source>
        <dbReference type="SAM" id="Coils"/>
    </source>
</evidence>
<feature type="compositionally biased region" description="Polar residues" evidence="2">
    <location>
        <begin position="376"/>
        <end position="386"/>
    </location>
</feature>
<accession>A0ABQ5CMZ8</accession>
<feature type="region of interest" description="Disordered" evidence="2">
    <location>
        <begin position="348"/>
        <end position="387"/>
    </location>
</feature>
<feature type="compositionally biased region" description="Low complexity" evidence="2">
    <location>
        <begin position="219"/>
        <end position="245"/>
    </location>
</feature>
<keyword evidence="1" id="KW-0175">Coiled coil</keyword>
<organism evidence="3 4">
    <name type="scientific">Tanacetum coccineum</name>
    <dbReference type="NCBI Taxonomy" id="301880"/>
    <lineage>
        <taxon>Eukaryota</taxon>
        <taxon>Viridiplantae</taxon>
        <taxon>Streptophyta</taxon>
        <taxon>Embryophyta</taxon>
        <taxon>Tracheophyta</taxon>
        <taxon>Spermatophyta</taxon>
        <taxon>Magnoliopsida</taxon>
        <taxon>eudicotyledons</taxon>
        <taxon>Gunneridae</taxon>
        <taxon>Pentapetalae</taxon>
        <taxon>asterids</taxon>
        <taxon>campanulids</taxon>
        <taxon>Asterales</taxon>
        <taxon>Asteraceae</taxon>
        <taxon>Asteroideae</taxon>
        <taxon>Anthemideae</taxon>
        <taxon>Anthemidinae</taxon>
        <taxon>Tanacetum</taxon>
    </lineage>
</organism>
<evidence type="ECO:0000256" key="2">
    <source>
        <dbReference type="SAM" id="MobiDB-lite"/>
    </source>
</evidence>
<feature type="coiled-coil region" evidence="1">
    <location>
        <begin position="299"/>
        <end position="326"/>
    </location>
</feature>
<gene>
    <name evidence="3" type="ORF">Tco_0907588</name>
</gene>
<evidence type="ECO:0000313" key="3">
    <source>
        <dbReference type="EMBL" id="GJT27313.1"/>
    </source>
</evidence>
<feature type="coiled-coil region" evidence="1">
    <location>
        <begin position="480"/>
        <end position="540"/>
    </location>
</feature>
<evidence type="ECO:0000313" key="4">
    <source>
        <dbReference type="Proteomes" id="UP001151760"/>
    </source>
</evidence>
<feature type="region of interest" description="Disordered" evidence="2">
    <location>
        <begin position="441"/>
        <end position="468"/>
    </location>
</feature>
<dbReference type="Proteomes" id="UP001151760">
    <property type="component" value="Unassembled WGS sequence"/>
</dbReference>
<feature type="compositionally biased region" description="Basic and acidic residues" evidence="2">
    <location>
        <begin position="246"/>
        <end position="255"/>
    </location>
</feature>
<proteinExistence type="predicted"/>
<comment type="caution">
    <text evidence="3">The sequence shown here is derived from an EMBL/GenBank/DDBJ whole genome shotgun (WGS) entry which is preliminary data.</text>
</comment>
<feature type="region of interest" description="Disordered" evidence="2">
    <location>
        <begin position="647"/>
        <end position="689"/>
    </location>
</feature>
<reference evidence="3" key="1">
    <citation type="journal article" date="2022" name="Int. J. Mol. Sci.">
        <title>Draft Genome of Tanacetum Coccineum: Genomic Comparison of Closely Related Tanacetum-Family Plants.</title>
        <authorList>
            <person name="Yamashiro T."/>
            <person name="Shiraishi A."/>
            <person name="Nakayama K."/>
            <person name="Satake H."/>
        </authorList>
    </citation>
    <scope>NUCLEOTIDE SEQUENCE</scope>
</reference>
<feature type="region of interest" description="Disordered" evidence="2">
    <location>
        <begin position="193"/>
        <end position="289"/>
    </location>
</feature>
<name>A0ABQ5CMZ8_9ASTR</name>
<feature type="compositionally biased region" description="Basic and acidic residues" evidence="2">
    <location>
        <begin position="975"/>
        <end position="990"/>
    </location>
</feature>
<protein>
    <submittedName>
        <fullName evidence="3">Uncharacterized protein</fullName>
    </submittedName>
</protein>
<dbReference type="EMBL" id="BQNB010014366">
    <property type="protein sequence ID" value="GJT27313.1"/>
    <property type="molecule type" value="Genomic_DNA"/>
</dbReference>
<feature type="compositionally biased region" description="Basic and acidic residues" evidence="2">
    <location>
        <begin position="647"/>
        <end position="657"/>
    </location>
</feature>
<keyword evidence="4" id="KW-1185">Reference proteome</keyword>
<feature type="region of interest" description="Disordered" evidence="2">
    <location>
        <begin position="975"/>
        <end position="1000"/>
    </location>
</feature>
<feature type="compositionally biased region" description="Basic and acidic residues" evidence="2">
    <location>
        <begin position="664"/>
        <end position="689"/>
    </location>
</feature>
<dbReference type="CDD" id="cd22249">
    <property type="entry name" value="UDM1_RNF168_RNF169-like"/>
    <property type="match status" value="1"/>
</dbReference>
<feature type="compositionally biased region" description="Low complexity" evidence="2">
    <location>
        <begin position="256"/>
        <end position="268"/>
    </location>
</feature>